<dbReference type="PANTHER" id="PTHR23526">
    <property type="entry name" value="INTEGRAL MEMBRANE TRANSPORT PROTEIN-RELATED"/>
    <property type="match status" value="1"/>
</dbReference>
<reference evidence="3" key="1">
    <citation type="submission" date="2018-05" db="EMBL/GenBank/DDBJ databases">
        <authorList>
            <person name="Lanie J.A."/>
            <person name="Ng W.-L."/>
            <person name="Kazmierczak K.M."/>
            <person name="Andrzejewski T.M."/>
            <person name="Davidsen T.M."/>
            <person name="Wayne K.J."/>
            <person name="Tettelin H."/>
            <person name="Glass J.I."/>
            <person name="Rusch D."/>
            <person name="Podicherti R."/>
            <person name="Tsui H.-C.T."/>
            <person name="Winkler M.E."/>
        </authorList>
    </citation>
    <scope>NUCLEOTIDE SEQUENCE</scope>
</reference>
<organism evidence="3">
    <name type="scientific">marine metagenome</name>
    <dbReference type="NCBI Taxonomy" id="408172"/>
    <lineage>
        <taxon>unclassified sequences</taxon>
        <taxon>metagenomes</taxon>
        <taxon>ecological metagenomes</taxon>
    </lineage>
</organism>
<name>A0A382AY48_9ZZZZ</name>
<gene>
    <name evidence="3" type="ORF">METZ01_LOCUS159299</name>
</gene>
<evidence type="ECO:0000259" key="2">
    <source>
        <dbReference type="PROSITE" id="PS50850"/>
    </source>
</evidence>
<dbReference type="InterPro" id="IPR052528">
    <property type="entry name" value="Sugar_transport-like"/>
</dbReference>
<feature type="transmembrane region" description="Helical" evidence="1">
    <location>
        <begin position="48"/>
        <end position="69"/>
    </location>
</feature>
<feature type="transmembrane region" description="Helical" evidence="1">
    <location>
        <begin position="141"/>
        <end position="161"/>
    </location>
</feature>
<feature type="transmembrane region" description="Helical" evidence="1">
    <location>
        <begin position="308"/>
        <end position="330"/>
    </location>
</feature>
<feature type="transmembrane region" description="Helical" evidence="1">
    <location>
        <begin position="250"/>
        <end position="271"/>
    </location>
</feature>
<feature type="transmembrane region" description="Helical" evidence="1">
    <location>
        <begin position="104"/>
        <end position="121"/>
    </location>
</feature>
<keyword evidence="1" id="KW-0472">Membrane</keyword>
<dbReference type="AlphaFoldDB" id="A0A382AY48"/>
<feature type="transmembrane region" description="Helical" evidence="1">
    <location>
        <begin position="75"/>
        <end position="92"/>
    </location>
</feature>
<feature type="transmembrane region" description="Helical" evidence="1">
    <location>
        <begin position="283"/>
        <end position="301"/>
    </location>
</feature>
<dbReference type="GO" id="GO:0022857">
    <property type="term" value="F:transmembrane transporter activity"/>
    <property type="evidence" value="ECO:0007669"/>
    <property type="project" value="InterPro"/>
</dbReference>
<protein>
    <recommendedName>
        <fullName evidence="2">Major facilitator superfamily (MFS) profile domain-containing protein</fullName>
    </recommendedName>
</protein>
<dbReference type="PANTHER" id="PTHR23526:SF2">
    <property type="entry name" value="MAJOR FACILITATOR SUPERFAMILY (MFS) PROFILE DOMAIN-CONTAINING PROTEIN"/>
    <property type="match status" value="1"/>
</dbReference>
<feature type="non-terminal residue" evidence="3">
    <location>
        <position position="1"/>
    </location>
</feature>
<keyword evidence="1" id="KW-1133">Transmembrane helix</keyword>
<feature type="transmembrane region" description="Helical" evidence="1">
    <location>
        <begin position="173"/>
        <end position="194"/>
    </location>
</feature>
<feature type="transmembrane region" description="Helical" evidence="1">
    <location>
        <begin position="225"/>
        <end position="243"/>
    </location>
</feature>
<sequence>VNSDEDEEDINPPTELYAYHATSSFANDTALPYLSYFAVRLGASFEQIAWMTSLMNLIPNALQFLWGWISDKKLVRTYWIIGGSILASLALYRLSKVQTPNEMIVLVVVYSVALSIIIPTWSALQGDWMNPSKRGSTLSRFNVIGGLAGLVGSLIAVYVIYVNEADSPDSFRLLFVLAAFATFLGGLILIRVPYRDPTKTPDLILTETAKKEYSDTFQSYVRAQAFYVLNMSMLWPLFAMILIKVLEVDNMVLVAFSLIGAMSEMAFQPIMGRLVDRVGPLPVLIMSRIGFAILPFIYAFFPDIRVMLALQVVILGPCFSAFLITTNAMVLDLAPNKERAAYFSYYNTRVGITACIGALTGGYIAGYLDDFSGPIYLIDRLMDFSLIDHLDYTWRAIFIVFLLSGIGRSIGTIPFLRLKMPKKYPGSIHFVDRLMEFRMFRRR</sequence>
<keyword evidence="1" id="KW-0812">Transmembrane</keyword>
<dbReference type="Gene3D" id="1.20.1250.20">
    <property type="entry name" value="MFS general substrate transporter like domains"/>
    <property type="match status" value="2"/>
</dbReference>
<evidence type="ECO:0000313" key="3">
    <source>
        <dbReference type="EMBL" id="SVB06445.1"/>
    </source>
</evidence>
<accession>A0A382AY48</accession>
<dbReference type="InterPro" id="IPR036259">
    <property type="entry name" value="MFS_trans_sf"/>
</dbReference>
<feature type="transmembrane region" description="Helical" evidence="1">
    <location>
        <begin position="392"/>
        <end position="416"/>
    </location>
</feature>
<dbReference type="EMBL" id="UINC01027353">
    <property type="protein sequence ID" value="SVB06445.1"/>
    <property type="molecule type" value="Genomic_DNA"/>
</dbReference>
<dbReference type="InterPro" id="IPR011701">
    <property type="entry name" value="MFS"/>
</dbReference>
<evidence type="ECO:0000256" key="1">
    <source>
        <dbReference type="SAM" id="Phobius"/>
    </source>
</evidence>
<dbReference type="SUPFAM" id="SSF103473">
    <property type="entry name" value="MFS general substrate transporter"/>
    <property type="match status" value="1"/>
</dbReference>
<dbReference type="Pfam" id="PF07690">
    <property type="entry name" value="MFS_1"/>
    <property type="match status" value="1"/>
</dbReference>
<dbReference type="InterPro" id="IPR020846">
    <property type="entry name" value="MFS_dom"/>
</dbReference>
<proteinExistence type="predicted"/>
<feature type="domain" description="Major facilitator superfamily (MFS) profile" evidence="2">
    <location>
        <begin position="174"/>
        <end position="443"/>
    </location>
</feature>
<dbReference type="PROSITE" id="PS50850">
    <property type="entry name" value="MFS"/>
    <property type="match status" value="1"/>
</dbReference>